<feature type="compositionally biased region" description="Low complexity" evidence="1">
    <location>
        <begin position="592"/>
        <end position="602"/>
    </location>
</feature>
<sequence>MRGSPHLLQIWLLAHIRPFCSSHPFSYIADERSLIERLVPIIPPPEHSFSEWRRFWRELTLARFLWVARWNPGGPMVTGCPGIVGVPLLSHLGSTLIFPGRVIRQLGGLQDVPAEADRLPFRIQWADSTSIAPARFLQIREIRRQRDASIIQRLYFPEHPTDDERVFAATSAYVAQFYARGLASPRPSHAAPTPRAAMAEGDHVDISEEVNPSVPTLSQPPPTHAPLPLTPAGTLPAYSGALPTHLPPPASSGAPLPPASLTSAVTDDQARITALEGTGRTVPPRAPRLHRDKGRRLSRLPGFRQLRPRKTRKHPRRQLCTRPWLILSPARIRHHRPPRPSLFHRQPSYPRNTFYPRLRLAQCTCPDSSSSRGAPFLSVSTSSHTTFHESGTPTHEAQFASPTHFFPEADTEQERRLKRMEETIRALQAGDARPDVRYSDCSLFPAMRLPPKFKIPEFKTYEGTTDPRHHLRHYRGKMLQYWEYEEFVIHSFQDSLSGSALNWFMSLKADDIPTWEDLSRKFTDQYRYCTEAPPTLLELSTKEMARGQKFEEYAAKWRAQAAKHIPPISEAQQIQLFHFTLRGVKGEESSKKVPVTSSSSSGRRGKEVTVNTVNTAQQLPQQYSMNYTAAPPTAPSYAPQAPQYRPQASTQPIYYSTLPPPPPSTVPSPVVHHYAPTLSQAPQYQPPVPRTSQPTQRVPPPQSQQGGTAQPQPRRQYPALPVPLSHIYRQIRDKIGTIALGPSFDPTIQDQSKQCEYHRGKGEGEQGCPSPFMIEYVPAEVAVGFTGTGAPPAPFVIDIPAQEPYSDDKVPRTYEGGVGNLEQQFGVMGITRSGRLYENPAVADKGKAPAMGIKAAPEASPTPPKEVTEEEAEAFIKVIKASDYKVVEQMAKSPAHISLLALLLNSGPHREALVRVLTAAQVPKGTPRTG</sequence>
<feature type="region of interest" description="Disordered" evidence="1">
    <location>
        <begin position="383"/>
        <end position="414"/>
    </location>
</feature>
<feature type="region of interest" description="Disordered" evidence="1">
    <location>
        <begin position="588"/>
        <end position="610"/>
    </location>
</feature>
<keyword evidence="5" id="KW-1185">Reference proteome</keyword>
<evidence type="ECO:0000259" key="3">
    <source>
        <dbReference type="Pfam" id="PF03732"/>
    </source>
</evidence>
<comment type="caution">
    <text evidence="4">The sequence shown here is derived from an EMBL/GenBank/DDBJ whole genome shotgun (WGS) entry which is preliminary data.</text>
</comment>
<dbReference type="EMBL" id="PGOL01002151">
    <property type="protein sequence ID" value="PKI50066.1"/>
    <property type="molecule type" value="Genomic_DNA"/>
</dbReference>
<evidence type="ECO:0000256" key="2">
    <source>
        <dbReference type="SAM" id="SignalP"/>
    </source>
</evidence>
<dbReference type="Pfam" id="PF03732">
    <property type="entry name" value="Retrotrans_gag"/>
    <property type="match status" value="1"/>
</dbReference>
<feature type="domain" description="Retrotransposon gag" evidence="3">
    <location>
        <begin position="494"/>
        <end position="577"/>
    </location>
</feature>
<evidence type="ECO:0000256" key="1">
    <source>
        <dbReference type="SAM" id="MobiDB-lite"/>
    </source>
</evidence>
<dbReference type="InterPro" id="IPR005162">
    <property type="entry name" value="Retrotrans_gag_dom"/>
</dbReference>
<dbReference type="PANTHER" id="PTHR33223:SF8">
    <property type="entry name" value="OS04G0172440 PROTEIN"/>
    <property type="match status" value="1"/>
</dbReference>
<feature type="compositionally biased region" description="Low complexity" evidence="1">
    <location>
        <begin position="627"/>
        <end position="649"/>
    </location>
</feature>
<reference evidence="4 5" key="1">
    <citation type="submission" date="2017-11" db="EMBL/GenBank/DDBJ databases">
        <title>De-novo sequencing of pomegranate (Punica granatum L.) genome.</title>
        <authorList>
            <person name="Akparov Z."/>
            <person name="Amiraslanov A."/>
            <person name="Hajiyeva S."/>
            <person name="Abbasov M."/>
            <person name="Kaur K."/>
            <person name="Hamwieh A."/>
            <person name="Solovyev V."/>
            <person name="Salamov A."/>
            <person name="Braich B."/>
            <person name="Kosarev P."/>
            <person name="Mahmoud A."/>
            <person name="Hajiyev E."/>
            <person name="Babayeva S."/>
            <person name="Izzatullayeva V."/>
            <person name="Mammadov A."/>
            <person name="Mammadov A."/>
            <person name="Sharifova S."/>
            <person name="Ojaghi J."/>
            <person name="Eynullazada K."/>
            <person name="Bayramov B."/>
            <person name="Abdulazimova A."/>
            <person name="Shahmuradov I."/>
        </authorList>
    </citation>
    <scope>NUCLEOTIDE SEQUENCE [LARGE SCALE GENOMIC DNA]</scope>
    <source>
        <strain evidence="5">cv. AG2017</strain>
        <tissue evidence="4">Leaf</tissue>
    </source>
</reference>
<feature type="signal peptide" evidence="2">
    <location>
        <begin position="1"/>
        <end position="22"/>
    </location>
</feature>
<feature type="compositionally biased region" description="Pro residues" evidence="1">
    <location>
        <begin position="218"/>
        <end position="229"/>
    </location>
</feature>
<feature type="compositionally biased region" description="Pro residues" evidence="1">
    <location>
        <begin position="245"/>
        <end position="258"/>
    </location>
</feature>
<feature type="region of interest" description="Disordered" evidence="1">
    <location>
        <begin position="210"/>
        <end position="266"/>
    </location>
</feature>
<gene>
    <name evidence="4" type="ORF">CRG98_029542</name>
</gene>
<keyword evidence="2" id="KW-0732">Signal</keyword>
<accession>A0A2I0J2Y8</accession>
<name>A0A2I0J2Y8_PUNGR</name>
<feature type="region of interest" description="Disordered" evidence="1">
    <location>
        <begin position="626"/>
        <end position="718"/>
    </location>
</feature>
<dbReference type="AlphaFoldDB" id="A0A2I0J2Y8"/>
<evidence type="ECO:0000313" key="4">
    <source>
        <dbReference type="EMBL" id="PKI50066.1"/>
    </source>
</evidence>
<feature type="compositionally biased region" description="Polar residues" evidence="1">
    <location>
        <begin position="703"/>
        <end position="713"/>
    </location>
</feature>
<feature type="compositionally biased region" description="Polar residues" evidence="1">
    <location>
        <begin position="383"/>
        <end position="395"/>
    </location>
</feature>
<dbReference type="PANTHER" id="PTHR33223">
    <property type="entry name" value="CCHC-TYPE DOMAIN-CONTAINING PROTEIN"/>
    <property type="match status" value="1"/>
</dbReference>
<dbReference type="Proteomes" id="UP000233551">
    <property type="component" value="Unassembled WGS sequence"/>
</dbReference>
<protein>
    <recommendedName>
        <fullName evidence="3">Retrotransposon gag domain-containing protein</fullName>
    </recommendedName>
</protein>
<proteinExistence type="predicted"/>
<evidence type="ECO:0000313" key="5">
    <source>
        <dbReference type="Proteomes" id="UP000233551"/>
    </source>
</evidence>
<organism evidence="4 5">
    <name type="scientific">Punica granatum</name>
    <name type="common">Pomegranate</name>
    <dbReference type="NCBI Taxonomy" id="22663"/>
    <lineage>
        <taxon>Eukaryota</taxon>
        <taxon>Viridiplantae</taxon>
        <taxon>Streptophyta</taxon>
        <taxon>Embryophyta</taxon>
        <taxon>Tracheophyta</taxon>
        <taxon>Spermatophyta</taxon>
        <taxon>Magnoliopsida</taxon>
        <taxon>eudicotyledons</taxon>
        <taxon>Gunneridae</taxon>
        <taxon>Pentapetalae</taxon>
        <taxon>rosids</taxon>
        <taxon>malvids</taxon>
        <taxon>Myrtales</taxon>
        <taxon>Lythraceae</taxon>
        <taxon>Punica</taxon>
    </lineage>
</organism>
<feature type="chain" id="PRO_5014130695" description="Retrotransposon gag domain-containing protein" evidence="2">
    <location>
        <begin position="23"/>
        <end position="930"/>
    </location>
</feature>